<reference evidence="1" key="2">
    <citation type="submission" date="2011-02" db="EMBL/GenBank/DDBJ databases">
        <authorList>
            <person name="MacLean D."/>
        </authorList>
    </citation>
    <scope>NUCLEOTIDE SEQUENCE</scope>
</reference>
<dbReference type="AlphaFoldDB" id="F0W0U9"/>
<evidence type="ECO:0000313" key="1">
    <source>
        <dbReference type="EMBL" id="CCA14673.1"/>
    </source>
</evidence>
<sequence>MPYRNPKPGLLRNLCFTSTNSAAQYQFGIDFNCHFYRILSRTIPKQYHKMILAMIATIVRHSGSNLALKVFKRFAFVLPTGTPHSNIDSPTI</sequence>
<accession>F0W0U9</accession>
<proteinExistence type="predicted"/>
<organism evidence="1">
    <name type="scientific">Albugo laibachii Nc14</name>
    <dbReference type="NCBI Taxonomy" id="890382"/>
    <lineage>
        <taxon>Eukaryota</taxon>
        <taxon>Sar</taxon>
        <taxon>Stramenopiles</taxon>
        <taxon>Oomycota</taxon>
        <taxon>Peronosporomycetes</taxon>
        <taxon>Albuginales</taxon>
        <taxon>Albuginaceae</taxon>
        <taxon>Albugo</taxon>
    </lineage>
</organism>
<name>F0W0U9_9STRA</name>
<dbReference type="EMBL" id="FR824050">
    <property type="protein sequence ID" value="CCA14673.1"/>
    <property type="molecule type" value="Genomic_DNA"/>
</dbReference>
<reference evidence="1" key="1">
    <citation type="journal article" date="2011" name="PLoS Biol.">
        <title>Gene gain and loss during evolution of obligate parasitism in the white rust pathogen of Arabidopsis thaliana.</title>
        <authorList>
            <person name="Kemen E."/>
            <person name="Gardiner A."/>
            <person name="Schultz-Larsen T."/>
            <person name="Kemen A.C."/>
            <person name="Balmuth A.L."/>
            <person name="Robert-Seilaniantz A."/>
            <person name="Bailey K."/>
            <person name="Holub E."/>
            <person name="Studholme D.J."/>
            <person name="Maclean D."/>
            <person name="Jones J.D."/>
        </authorList>
    </citation>
    <scope>NUCLEOTIDE SEQUENCE</scope>
</reference>
<protein>
    <submittedName>
        <fullName evidence="1">AlNc14C5G733 protein</fullName>
    </submittedName>
</protein>
<dbReference type="HOGENOM" id="CLU_2431542_0_0_1"/>
<gene>
    <name evidence="1" type="primary">AlNc14C5G733</name>
    <name evidence="1" type="ORF">ALNC14_008160</name>
</gene>